<name>A0AAV5TE76_9BILA</name>
<dbReference type="EMBL" id="BTSX01000003">
    <property type="protein sequence ID" value="GMS90885.1"/>
    <property type="molecule type" value="Genomic_DNA"/>
</dbReference>
<dbReference type="SUPFAM" id="SSF54928">
    <property type="entry name" value="RNA-binding domain, RBD"/>
    <property type="match status" value="2"/>
</dbReference>
<dbReference type="InterPro" id="IPR052600">
    <property type="entry name" value="Nuc_rcpt_coact/corep"/>
</dbReference>
<comment type="caution">
    <text evidence="4">The sequence shown here is derived from an EMBL/GenBank/DDBJ whole genome shotgun (WGS) entry which is preliminary data.</text>
</comment>
<feature type="region of interest" description="Disordered" evidence="2">
    <location>
        <begin position="317"/>
        <end position="348"/>
    </location>
</feature>
<dbReference type="GO" id="GO:0003723">
    <property type="term" value="F:RNA binding"/>
    <property type="evidence" value="ECO:0007669"/>
    <property type="project" value="UniProtKB-UniRule"/>
</dbReference>
<dbReference type="InterPro" id="IPR035979">
    <property type="entry name" value="RBD_domain_sf"/>
</dbReference>
<feature type="domain" description="RRM" evidence="3">
    <location>
        <begin position="245"/>
        <end position="317"/>
    </location>
</feature>
<evidence type="ECO:0000259" key="3">
    <source>
        <dbReference type="PROSITE" id="PS50102"/>
    </source>
</evidence>
<dbReference type="Gene3D" id="3.30.70.330">
    <property type="match status" value="2"/>
</dbReference>
<feature type="non-terminal residue" evidence="4">
    <location>
        <position position="1"/>
    </location>
</feature>
<feature type="region of interest" description="Disordered" evidence="2">
    <location>
        <begin position="1"/>
        <end position="40"/>
    </location>
</feature>
<proteinExistence type="predicted"/>
<reference evidence="4" key="1">
    <citation type="submission" date="2023-10" db="EMBL/GenBank/DDBJ databases">
        <title>Genome assembly of Pristionchus species.</title>
        <authorList>
            <person name="Yoshida K."/>
            <person name="Sommer R.J."/>
        </authorList>
    </citation>
    <scope>NUCLEOTIDE SEQUENCE</scope>
    <source>
        <strain evidence="4">RS0144</strain>
    </source>
</reference>
<evidence type="ECO:0000256" key="1">
    <source>
        <dbReference type="PROSITE-ProRule" id="PRU00176"/>
    </source>
</evidence>
<keyword evidence="1" id="KW-0694">RNA-binding</keyword>
<feature type="compositionally biased region" description="Basic and acidic residues" evidence="2">
    <location>
        <begin position="317"/>
        <end position="326"/>
    </location>
</feature>
<evidence type="ECO:0000256" key="2">
    <source>
        <dbReference type="SAM" id="MobiDB-lite"/>
    </source>
</evidence>
<feature type="domain" description="RRM" evidence="3">
    <location>
        <begin position="117"/>
        <end position="192"/>
    </location>
</feature>
<sequence>HSSLISASREMSGYPQWSDGGGHHHQQQQNHPQHPKQTSWLLPDYAGSIHSGSIRPPPLPPPPQYFHAAGGGGYAAPAAGMGGYGYGGGFPIARKPLRAASEVSFDTSAKDPESVRARVFIGSLNASQVPVTREDVIELCLPFGAVRGVTFFKKQGYAFVQFEEAPVAEAACRELNGVRWKGCLMDVHPVDAPSTRGGVGGGGVPPTADKQQWAQQSAKTPMEPTTNYDEISYDTSSRDPVLLRARVFIGSLSRNPIVRNDIIELCQPFGKVTAVTLFKQGYAFIQFESPVDAVDACDKLNGLTWKGNKIDVHLAMEGSTRKRNTEDVESPPPTAMDWSGSAPKRAREEEAPKAALEMICKTCHFSCGDVAEFVQHREGGQCQTLTRTGEPPTLGCAQCEAVLPNSWRLLFHLMDSHHHALKLVSLDGSQAGLDKAKSMDAKGREEWWKSVEKWLDGQQKEGEEGEVEEEGDEMIVKLTEVTMVCGSCKLVTECWQKYRDHKKKDCIKPRDQLEPSCLVCAMCGELFVSAWKALFHLMEFHRMKLFYPDYTKEAQTRSNEQFARERAVVEKRMKNWIESQGI</sequence>
<evidence type="ECO:0000313" key="4">
    <source>
        <dbReference type="EMBL" id="GMS90885.1"/>
    </source>
</evidence>
<dbReference type="InterPro" id="IPR000504">
    <property type="entry name" value="RRM_dom"/>
</dbReference>
<accession>A0AAV5TE76</accession>
<evidence type="ECO:0000313" key="5">
    <source>
        <dbReference type="Proteomes" id="UP001432027"/>
    </source>
</evidence>
<dbReference type="PANTHER" id="PTHR23295">
    <property type="entry name" value="NUCLEAR RECEPTOR COACTIVATOR 5-RELATED"/>
    <property type="match status" value="1"/>
</dbReference>
<dbReference type="PROSITE" id="PS00028">
    <property type="entry name" value="ZINC_FINGER_C2H2_1"/>
    <property type="match status" value="1"/>
</dbReference>
<dbReference type="PANTHER" id="PTHR23295:SF6">
    <property type="entry name" value="NEOSIN, ISOFORM A"/>
    <property type="match status" value="1"/>
</dbReference>
<gene>
    <name evidence="4" type="ORF">PENTCL1PPCAC_13060</name>
</gene>
<organism evidence="4 5">
    <name type="scientific">Pristionchus entomophagus</name>
    <dbReference type="NCBI Taxonomy" id="358040"/>
    <lineage>
        <taxon>Eukaryota</taxon>
        <taxon>Metazoa</taxon>
        <taxon>Ecdysozoa</taxon>
        <taxon>Nematoda</taxon>
        <taxon>Chromadorea</taxon>
        <taxon>Rhabditida</taxon>
        <taxon>Rhabditina</taxon>
        <taxon>Diplogasteromorpha</taxon>
        <taxon>Diplogasteroidea</taxon>
        <taxon>Neodiplogasteridae</taxon>
        <taxon>Pristionchus</taxon>
    </lineage>
</organism>
<dbReference type="InterPro" id="IPR012677">
    <property type="entry name" value="Nucleotide-bd_a/b_plait_sf"/>
</dbReference>
<dbReference type="Proteomes" id="UP001432027">
    <property type="component" value="Unassembled WGS sequence"/>
</dbReference>
<dbReference type="AlphaFoldDB" id="A0AAV5TE76"/>
<protein>
    <recommendedName>
        <fullName evidence="3">RRM domain-containing protein</fullName>
    </recommendedName>
</protein>
<keyword evidence="5" id="KW-1185">Reference proteome</keyword>
<dbReference type="SMART" id="SM00360">
    <property type="entry name" value="RRM"/>
    <property type="match status" value="2"/>
</dbReference>
<dbReference type="InterPro" id="IPR013087">
    <property type="entry name" value="Znf_C2H2_type"/>
</dbReference>
<dbReference type="Pfam" id="PF00076">
    <property type="entry name" value="RRM_1"/>
    <property type="match status" value="2"/>
</dbReference>
<dbReference type="PROSITE" id="PS50102">
    <property type="entry name" value="RRM"/>
    <property type="match status" value="2"/>
</dbReference>